<accession>A0A2P4P170</accession>
<dbReference type="SUPFAM" id="SSF50370">
    <property type="entry name" value="Ricin B-like lectins"/>
    <property type="match status" value="1"/>
</dbReference>
<gene>
    <name evidence="1" type="ORF">GLOIN_2v864174</name>
</gene>
<dbReference type="Gene3D" id="2.80.10.50">
    <property type="match status" value="1"/>
</dbReference>
<name>A0A2P4P170_RHIID</name>
<dbReference type="Proteomes" id="UP000018888">
    <property type="component" value="Unassembled WGS sequence"/>
</dbReference>
<keyword evidence="2" id="KW-1185">Reference proteome</keyword>
<sequence length="76" mass="8685">MTNFYWIIAQHSGKVLEVEGASIFQPARIIQVTKKSEHDPIVDAQLWYFNGGFIANKRSGFMLDVAGGKYKYYLII</sequence>
<comment type="caution">
    <text evidence="1">The sequence shown here is derived from an EMBL/GenBank/DDBJ whole genome shotgun (WGS) entry which is preliminary data.</text>
</comment>
<reference evidence="1 2" key="1">
    <citation type="journal article" date="2013" name="Proc. Natl. Acad. Sci. U.S.A.">
        <title>Genome of an arbuscular mycorrhizal fungus provides insight into the oldest plant symbiosis.</title>
        <authorList>
            <person name="Tisserant E."/>
            <person name="Malbreil M."/>
            <person name="Kuo A."/>
            <person name="Kohler A."/>
            <person name="Symeonidi A."/>
            <person name="Balestrini R."/>
            <person name="Charron P."/>
            <person name="Duensing N."/>
            <person name="Frei Dit Frey N."/>
            <person name="Gianinazzi-Pearson V."/>
            <person name="Gilbert L.B."/>
            <person name="Handa Y."/>
            <person name="Herr J.R."/>
            <person name="Hijri M."/>
            <person name="Koul R."/>
            <person name="Kawaguchi M."/>
            <person name="Krajinski F."/>
            <person name="Lammers P.J."/>
            <person name="Masclaux F.G."/>
            <person name="Murat C."/>
            <person name="Morin E."/>
            <person name="Ndikumana S."/>
            <person name="Pagni M."/>
            <person name="Petitpierre D."/>
            <person name="Requena N."/>
            <person name="Rosikiewicz P."/>
            <person name="Riley R."/>
            <person name="Saito K."/>
            <person name="San Clemente H."/>
            <person name="Shapiro H."/>
            <person name="van Tuinen D."/>
            <person name="Becard G."/>
            <person name="Bonfante P."/>
            <person name="Paszkowski U."/>
            <person name="Shachar-Hill Y.Y."/>
            <person name="Tuskan G.A."/>
            <person name="Young P.W."/>
            <person name="Sanders I.R."/>
            <person name="Henrissat B."/>
            <person name="Rensing S.A."/>
            <person name="Grigoriev I.V."/>
            <person name="Corradi N."/>
            <person name="Roux C."/>
            <person name="Martin F."/>
        </authorList>
    </citation>
    <scope>NUCLEOTIDE SEQUENCE [LARGE SCALE GENOMIC DNA]</scope>
    <source>
        <strain evidence="1 2">DAOM 197198</strain>
    </source>
</reference>
<dbReference type="EMBL" id="AUPC02000473">
    <property type="protein sequence ID" value="POG59114.1"/>
    <property type="molecule type" value="Genomic_DNA"/>
</dbReference>
<dbReference type="AlphaFoldDB" id="A0A2P4P170"/>
<protein>
    <submittedName>
        <fullName evidence="1">Carbohydrate-binding module family 13 protein</fullName>
    </submittedName>
</protein>
<organism evidence="1 2">
    <name type="scientific">Rhizophagus irregularis (strain DAOM 181602 / DAOM 197198 / MUCL 43194)</name>
    <name type="common">Arbuscular mycorrhizal fungus</name>
    <name type="synonym">Glomus intraradices</name>
    <dbReference type="NCBI Taxonomy" id="747089"/>
    <lineage>
        <taxon>Eukaryota</taxon>
        <taxon>Fungi</taxon>
        <taxon>Fungi incertae sedis</taxon>
        <taxon>Mucoromycota</taxon>
        <taxon>Glomeromycotina</taxon>
        <taxon>Glomeromycetes</taxon>
        <taxon>Glomerales</taxon>
        <taxon>Glomeraceae</taxon>
        <taxon>Rhizophagus</taxon>
    </lineage>
</organism>
<evidence type="ECO:0000313" key="1">
    <source>
        <dbReference type="EMBL" id="POG59114.1"/>
    </source>
</evidence>
<evidence type="ECO:0000313" key="2">
    <source>
        <dbReference type="Proteomes" id="UP000018888"/>
    </source>
</evidence>
<proteinExistence type="predicted"/>
<dbReference type="InterPro" id="IPR035992">
    <property type="entry name" value="Ricin_B-like_lectins"/>
</dbReference>
<reference evidence="1 2" key="2">
    <citation type="journal article" date="2018" name="New Phytol.">
        <title>High intraspecific genome diversity in the model arbuscular mycorrhizal symbiont Rhizophagus irregularis.</title>
        <authorList>
            <person name="Chen E.C.H."/>
            <person name="Morin E."/>
            <person name="Beaudet D."/>
            <person name="Noel J."/>
            <person name="Yildirir G."/>
            <person name="Ndikumana S."/>
            <person name="Charron P."/>
            <person name="St-Onge C."/>
            <person name="Giorgi J."/>
            <person name="Kruger M."/>
            <person name="Marton T."/>
            <person name="Ropars J."/>
            <person name="Grigoriev I.V."/>
            <person name="Hainaut M."/>
            <person name="Henrissat B."/>
            <person name="Roux C."/>
            <person name="Martin F."/>
            <person name="Corradi N."/>
        </authorList>
    </citation>
    <scope>NUCLEOTIDE SEQUENCE [LARGE SCALE GENOMIC DNA]</scope>
    <source>
        <strain evidence="1 2">DAOM 197198</strain>
    </source>
</reference>